<evidence type="ECO:0000313" key="1">
    <source>
        <dbReference type="EMBL" id="KAK4761546.1"/>
    </source>
</evidence>
<accession>A0AAN7K7I1</accession>
<evidence type="ECO:0000313" key="2">
    <source>
        <dbReference type="Proteomes" id="UP001345219"/>
    </source>
</evidence>
<proteinExistence type="predicted"/>
<keyword evidence="2" id="KW-1185">Reference proteome</keyword>
<dbReference type="AlphaFoldDB" id="A0AAN7K7I1"/>
<protein>
    <submittedName>
        <fullName evidence="1">Uncharacterized protein</fullName>
    </submittedName>
</protein>
<sequence>MISTPSVAQIAGRTTEGEPCKIRNKSIMEILQTLQACDKLQRIKRTNAQLGSRAFCITGQPVMQLNEKKMIEDFIRAARKLKVEGKRSRGMLNGKCSN</sequence>
<dbReference type="Proteomes" id="UP001345219">
    <property type="component" value="Chromosome 23"/>
</dbReference>
<name>A0AAN7K7I1_9MYRT</name>
<organism evidence="1 2">
    <name type="scientific">Trapa incisa</name>
    <dbReference type="NCBI Taxonomy" id="236973"/>
    <lineage>
        <taxon>Eukaryota</taxon>
        <taxon>Viridiplantae</taxon>
        <taxon>Streptophyta</taxon>
        <taxon>Embryophyta</taxon>
        <taxon>Tracheophyta</taxon>
        <taxon>Spermatophyta</taxon>
        <taxon>Magnoliopsida</taxon>
        <taxon>eudicotyledons</taxon>
        <taxon>Gunneridae</taxon>
        <taxon>Pentapetalae</taxon>
        <taxon>rosids</taxon>
        <taxon>malvids</taxon>
        <taxon>Myrtales</taxon>
        <taxon>Lythraceae</taxon>
        <taxon>Trapa</taxon>
    </lineage>
</organism>
<reference evidence="1 2" key="1">
    <citation type="journal article" date="2023" name="Hortic Res">
        <title>Pangenome of water caltrop reveals structural variations and asymmetric subgenome divergence after allopolyploidization.</title>
        <authorList>
            <person name="Zhang X."/>
            <person name="Chen Y."/>
            <person name="Wang L."/>
            <person name="Yuan Y."/>
            <person name="Fang M."/>
            <person name="Shi L."/>
            <person name="Lu R."/>
            <person name="Comes H.P."/>
            <person name="Ma Y."/>
            <person name="Chen Y."/>
            <person name="Huang G."/>
            <person name="Zhou Y."/>
            <person name="Zheng Z."/>
            <person name="Qiu Y."/>
        </authorList>
    </citation>
    <scope>NUCLEOTIDE SEQUENCE [LARGE SCALE GENOMIC DNA]</scope>
    <source>
        <tissue evidence="1">Roots</tissue>
    </source>
</reference>
<dbReference type="EMBL" id="JAXIOK010000009">
    <property type="protein sequence ID" value="KAK4761546.1"/>
    <property type="molecule type" value="Genomic_DNA"/>
</dbReference>
<gene>
    <name evidence="1" type="ORF">SAY87_029430</name>
</gene>
<comment type="caution">
    <text evidence="1">The sequence shown here is derived from an EMBL/GenBank/DDBJ whole genome shotgun (WGS) entry which is preliminary data.</text>
</comment>